<dbReference type="GO" id="GO:0015630">
    <property type="term" value="C:microtubule cytoskeleton"/>
    <property type="evidence" value="ECO:0007669"/>
    <property type="project" value="TreeGrafter"/>
</dbReference>
<gene>
    <name evidence="5" type="ORF">Pmar_PMAR000670</name>
</gene>
<dbReference type="GO" id="GO:0005524">
    <property type="term" value="F:ATP binding"/>
    <property type="evidence" value="ECO:0007669"/>
    <property type="project" value="UniProtKB-UniRule"/>
</dbReference>
<dbReference type="InterPro" id="IPR029058">
    <property type="entry name" value="AB_hydrolase_fold"/>
</dbReference>
<dbReference type="SUPFAM" id="SSF52540">
    <property type="entry name" value="P-loop containing nucleoside triphosphate hydrolases"/>
    <property type="match status" value="2"/>
</dbReference>
<keyword evidence="6" id="KW-1185">Reference proteome</keyword>
<accession>C5KRG1</accession>
<dbReference type="GO" id="GO:0007018">
    <property type="term" value="P:microtubule-based movement"/>
    <property type="evidence" value="ECO:0007669"/>
    <property type="project" value="InterPro"/>
</dbReference>
<feature type="domain" description="Kinesin motor" evidence="4">
    <location>
        <begin position="553"/>
        <end position="882"/>
    </location>
</feature>
<dbReference type="SUPFAM" id="SSF53474">
    <property type="entry name" value="alpha/beta-Hydrolases"/>
    <property type="match status" value="1"/>
</dbReference>
<evidence type="ECO:0000256" key="3">
    <source>
        <dbReference type="PROSITE-ProRule" id="PRU00283"/>
    </source>
</evidence>
<dbReference type="PRINTS" id="PR00380">
    <property type="entry name" value="KINESINHEAVY"/>
</dbReference>
<evidence type="ECO:0000313" key="6">
    <source>
        <dbReference type="Proteomes" id="UP000007800"/>
    </source>
</evidence>
<dbReference type="InterPro" id="IPR019821">
    <property type="entry name" value="Kinesin_motor_CS"/>
</dbReference>
<dbReference type="InterPro" id="IPR027640">
    <property type="entry name" value="Kinesin-like_fam"/>
</dbReference>
<protein>
    <submittedName>
        <fullName evidence="5">Kinesin heavy chain, putative</fullName>
    </submittedName>
</protein>
<evidence type="ECO:0000256" key="2">
    <source>
        <dbReference type="ARBA" id="ARBA00022840"/>
    </source>
</evidence>
<proteinExistence type="inferred from homology"/>
<dbReference type="PROSITE" id="PS00411">
    <property type="entry name" value="KINESIN_MOTOR_1"/>
    <property type="match status" value="2"/>
</dbReference>
<dbReference type="RefSeq" id="XP_002781139.1">
    <property type="nucleotide sequence ID" value="XM_002781093.1"/>
</dbReference>
<feature type="binding site" evidence="3">
    <location>
        <begin position="88"/>
        <end position="95"/>
    </location>
    <ligand>
        <name>ATP</name>
        <dbReference type="ChEBI" id="CHEBI:30616"/>
    </ligand>
</feature>
<dbReference type="PROSITE" id="PS50067">
    <property type="entry name" value="KINESIN_MOTOR_2"/>
    <property type="match status" value="2"/>
</dbReference>
<dbReference type="Gene3D" id="3.40.850.10">
    <property type="entry name" value="Kinesin motor domain"/>
    <property type="match status" value="2"/>
</dbReference>
<dbReference type="Proteomes" id="UP000007800">
    <property type="component" value="Unassembled WGS sequence"/>
</dbReference>
<keyword evidence="3" id="KW-0505">Motor protein</keyword>
<name>C5KRG1_PERM5</name>
<dbReference type="EMBL" id="GG675796">
    <property type="protein sequence ID" value="EER12934.1"/>
    <property type="molecule type" value="Genomic_DNA"/>
</dbReference>
<feature type="domain" description="Kinesin motor" evidence="4">
    <location>
        <begin position="1"/>
        <end position="327"/>
    </location>
</feature>
<dbReference type="SMART" id="SM00129">
    <property type="entry name" value="KISc"/>
    <property type="match status" value="2"/>
</dbReference>
<evidence type="ECO:0000259" key="4">
    <source>
        <dbReference type="PROSITE" id="PS50067"/>
    </source>
</evidence>
<dbReference type="InterPro" id="IPR036961">
    <property type="entry name" value="Kinesin_motor_dom_sf"/>
</dbReference>
<evidence type="ECO:0000313" key="5">
    <source>
        <dbReference type="EMBL" id="EER12934.1"/>
    </source>
</evidence>
<dbReference type="GeneID" id="9056047"/>
<dbReference type="InParanoid" id="C5KRG1"/>
<dbReference type="Pfam" id="PF00225">
    <property type="entry name" value="Kinesin"/>
    <property type="match status" value="2"/>
</dbReference>
<organism evidence="6">
    <name type="scientific">Perkinsus marinus (strain ATCC 50983 / TXsc)</name>
    <dbReference type="NCBI Taxonomy" id="423536"/>
    <lineage>
        <taxon>Eukaryota</taxon>
        <taxon>Sar</taxon>
        <taxon>Alveolata</taxon>
        <taxon>Perkinsozoa</taxon>
        <taxon>Perkinsea</taxon>
        <taxon>Perkinsida</taxon>
        <taxon>Perkinsidae</taxon>
        <taxon>Perkinsus</taxon>
    </lineage>
</organism>
<keyword evidence="2 3" id="KW-0067">ATP-binding</keyword>
<evidence type="ECO:0000256" key="1">
    <source>
        <dbReference type="ARBA" id="ARBA00022741"/>
    </source>
</evidence>
<dbReference type="PANTHER" id="PTHR47972">
    <property type="entry name" value="KINESIN-LIKE PROTEIN KLP-3"/>
    <property type="match status" value="1"/>
</dbReference>
<dbReference type="GO" id="GO:0008017">
    <property type="term" value="F:microtubule binding"/>
    <property type="evidence" value="ECO:0007669"/>
    <property type="project" value="InterPro"/>
</dbReference>
<dbReference type="Gene3D" id="3.40.50.1820">
    <property type="entry name" value="alpha/beta hydrolase"/>
    <property type="match status" value="1"/>
</dbReference>
<reference evidence="5 6" key="1">
    <citation type="submission" date="2008-07" db="EMBL/GenBank/DDBJ databases">
        <authorList>
            <person name="El-Sayed N."/>
            <person name="Caler E."/>
            <person name="Inman J."/>
            <person name="Amedeo P."/>
            <person name="Hass B."/>
            <person name="Wortman J."/>
        </authorList>
    </citation>
    <scope>NUCLEOTIDE SEQUENCE [LARGE SCALE GENOMIC DNA]</scope>
    <source>
        <strain evidence="6">ATCC 50983 / TXsc</strain>
    </source>
</reference>
<dbReference type="InterPro" id="IPR027417">
    <property type="entry name" value="P-loop_NTPase"/>
</dbReference>
<dbReference type="GO" id="GO:0003777">
    <property type="term" value="F:microtubule motor activity"/>
    <property type="evidence" value="ECO:0007669"/>
    <property type="project" value="InterPro"/>
</dbReference>
<comment type="similarity">
    <text evidence="3">Belongs to the TRAFAC class myosin-kinesin ATPase superfamily. Kinesin family.</text>
</comment>
<feature type="binding site" evidence="3">
    <location>
        <begin position="633"/>
        <end position="640"/>
    </location>
    <ligand>
        <name>ATP</name>
        <dbReference type="ChEBI" id="CHEBI:30616"/>
    </ligand>
</feature>
<sequence length="1297" mass="143544">MFNDCIQKMLICETGGKEVGETVAVHLISDDTANRQVVCDMMDGRKRAIRLDAAFGPTASQDDVYDSSIRDLVHAVLDGYNSCIFAYGPTGSGKTYTVFGSPEGSAHVGLHERIMRDLFSTKGGQGGHHMLISMSMVEIYNEYIYDLLAPEKTVSRKSERRSEGAHASCCQDHVSMTRLLQAFQAAVATRRTSSTNINSHSSRSHCVVTLRTSLPCPYTATCRHGKLNLIDLAGSENVGRSGAKGSTLREAQMINKSLSTLVSIVGLTCQSKTHVPYRNSKLTLMLKDSLGGSAKVLMIAHLSVSPCITDVSQTLSTLKFASKERMVELGPANLIPGSRYSRLKSYFTSTLFPRTNRDMRRWAKRLGCETKASIKKKINDWTRLKEWKCPGEARVVSIKRLNCSHTSYINPHSVVRTFDFDPAEWAAKFFVTTNVYAGAFDVDCACSVGFDPYQEQLCVESTLLIHASLKIGMKSYSYLELNGWTTDLFKYVAHISNNGGTLLAKYNYSNCQRTRRLFWVSSDRSRLCWRNQKDITKLTYRSYIVNRFRYSQTPKDSYYYRPLSGKEVGETVAVHLISDDTVVCDMMGGRKRAIRLDAAFGPTASQDDVYDSSIKDLVHAVLDGYNSCIFAYGPTGSGKTYTVFGSPEGSAHVGLHERIMRDLFSTKEGQGGHHMLISMSMVEIYNECIYDLLAPGKTVSRKSERRSEGAHASCCQDHVSMTRLLQAFQAAVATRRTSSTNINSHSSRSHCVVTLRTSLPCPYTATCRHGKLNLIDLAGSENVGRSGAKGSTLREAQMINKSLSTLGDVLNALLDAQQKDGGGRQSKTHVPYRNSKLTLMLKDSLGGSAKVLMIAHLSVSPCITDVSQTLSTLKFASKERMVELGPANLRIFLCAVQVNASPKMPPGPMENLAESLSAVDLGGSHEPSRLLSKPRTPLIHHYMKLLHILLILTASLMDDSEIHALSTNGLSPVPEECLHGMRSPGFIQELCIPPFLNGMIVHAATDRIKEESILIGLEVSNSTTYLVQLYKVDFYDEETVFMNELLVRPENYTIQTMIVEPKQDYVNDTSPSFIVSVHKSSPAIYRGPGIRLSEPGNNIRGLDLGVADIPCSEKFNFTMEMGKKNLTRYYYRHLPRNKTAKAILIQYHGWSSSCEKWEEYSKTAAIADKYGFMLISACGSYYGFYSSWFRSTSGWNAGVCCIRDNDVDDVEYTKQILKNENKNNLPVYGYGYSNGGMMVESLLCHNVLDKAVSVNAVLALKPGLQGAFKTCDTIYRNETSIAPKVASVHCADDGVVP</sequence>
<keyword evidence="1 3" id="KW-0547">Nucleotide-binding</keyword>
<dbReference type="InterPro" id="IPR001752">
    <property type="entry name" value="Kinesin_motor_dom"/>
</dbReference>
<dbReference type="PANTHER" id="PTHR47972:SF28">
    <property type="entry name" value="KINESIN-LIKE PROTEIN KLP-3"/>
    <property type="match status" value="1"/>
</dbReference>